<evidence type="ECO:0000313" key="2">
    <source>
        <dbReference type="EMBL" id="WVZ99256.1"/>
    </source>
</evidence>
<proteinExistence type="predicted"/>
<evidence type="ECO:0000256" key="1">
    <source>
        <dbReference type="SAM" id="MobiDB-lite"/>
    </source>
</evidence>
<dbReference type="Proteomes" id="UP001341281">
    <property type="component" value="Chromosome 10"/>
</dbReference>
<reference evidence="2 3" key="1">
    <citation type="submission" date="2024-02" db="EMBL/GenBank/DDBJ databases">
        <title>High-quality chromosome-scale genome assembly of Pensacola bahiagrass (Paspalum notatum Flugge var. saurae).</title>
        <authorList>
            <person name="Vega J.M."/>
            <person name="Podio M."/>
            <person name="Orjuela J."/>
            <person name="Siena L.A."/>
            <person name="Pessino S.C."/>
            <person name="Combes M.C."/>
            <person name="Mariac C."/>
            <person name="Albertini E."/>
            <person name="Pupilli F."/>
            <person name="Ortiz J.P.A."/>
            <person name="Leblanc O."/>
        </authorList>
    </citation>
    <scope>NUCLEOTIDE SEQUENCE [LARGE SCALE GENOMIC DNA]</scope>
    <source>
        <strain evidence="2">R1</strain>
        <tissue evidence="2">Leaf</tissue>
    </source>
</reference>
<feature type="compositionally biased region" description="Low complexity" evidence="1">
    <location>
        <begin position="79"/>
        <end position="105"/>
    </location>
</feature>
<evidence type="ECO:0000313" key="3">
    <source>
        <dbReference type="Proteomes" id="UP001341281"/>
    </source>
</evidence>
<feature type="region of interest" description="Disordered" evidence="1">
    <location>
        <begin position="49"/>
        <end position="121"/>
    </location>
</feature>
<accession>A0AAQ3UW02</accession>
<gene>
    <name evidence="2" type="ORF">U9M48_044584</name>
</gene>
<protein>
    <submittedName>
        <fullName evidence="2">Uncharacterized protein</fullName>
    </submittedName>
</protein>
<name>A0AAQ3UW02_PASNO</name>
<organism evidence="2 3">
    <name type="scientific">Paspalum notatum var. saurae</name>
    <dbReference type="NCBI Taxonomy" id="547442"/>
    <lineage>
        <taxon>Eukaryota</taxon>
        <taxon>Viridiplantae</taxon>
        <taxon>Streptophyta</taxon>
        <taxon>Embryophyta</taxon>
        <taxon>Tracheophyta</taxon>
        <taxon>Spermatophyta</taxon>
        <taxon>Magnoliopsida</taxon>
        <taxon>Liliopsida</taxon>
        <taxon>Poales</taxon>
        <taxon>Poaceae</taxon>
        <taxon>PACMAD clade</taxon>
        <taxon>Panicoideae</taxon>
        <taxon>Andropogonodae</taxon>
        <taxon>Paspaleae</taxon>
        <taxon>Paspalinae</taxon>
        <taxon>Paspalum</taxon>
    </lineage>
</organism>
<feature type="compositionally biased region" description="Polar residues" evidence="1">
    <location>
        <begin position="50"/>
        <end position="71"/>
    </location>
</feature>
<dbReference type="AlphaFoldDB" id="A0AAQ3UW02"/>
<sequence length="121" mass="12514">MQIVRYLEGQLSAEALNAGVAPGQSELQEEERAGERQLWRMRRLAFVPAGTSTAGLPTDNMASSSYVSEPTSEYGLHPSSSSSDDGDTSEVASARRAAAGAPSEGASGGKSSGEVSPPRRG</sequence>
<dbReference type="EMBL" id="CP144754">
    <property type="protein sequence ID" value="WVZ99256.1"/>
    <property type="molecule type" value="Genomic_DNA"/>
</dbReference>
<feature type="compositionally biased region" description="Low complexity" evidence="1">
    <location>
        <begin position="112"/>
        <end position="121"/>
    </location>
</feature>
<keyword evidence="3" id="KW-1185">Reference proteome</keyword>